<dbReference type="SUPFAM" id="SSF53756">
    <property type="entry name" value="UDP-Glycosyltransferase/glycogen phosphorylase"/>
    <property type="match status" value="1"/>
</dbReference>
<evidence type="ECO:0000256" key="2">
    <source>
        <dbReference type="ARBA" id="ARBA00022618"/>
    </source>
</evidence>
<keyword evidence="1 10" id="KW-1003">Cell membrane</keyword>
<comment type="caution">
    <text evidence="10">Lacks conserved residue(s) required for the propagation of feature annotation.</text>
</comment>
<accession>A0A091A4N5</accession>
<evidence type="ECO:0000313" key="14">
    <source>
        <dbReference type="Proteomes" id="UP000029278"/>
    </source>
</evidence>
<evidence type="ECO:0000256" key="1">
    <source>
        <dbReference type="ARBA" id="ARBA00022475"/>
    </source>
</evidence>
<keyword evidence="6 10" id="KW-0573">Peptidoglycan synthesis</keyword>
<evidence type="ECO:0000259" key="12">
    <source>
        <dbReference type="Pfam" id="PF04101"/>
    </source>
</evidence>
<proteinExistence type="inferred from homology"/>
<dbReference type="RefSeq" id="WP_036620854.1">
    <property type="nucleotide sequence ID" value="NZ_JAKOBR010000080.1"/>
</dbReference>
<comment type="subcellular location">
    <subcellularLocation>
        <location evidence="10">Cell membrane</location>
        <topology evidence="10">Peripheral membrane protein</topology>
        <orientation evidence="10">Cytoplasmic side</orientation>
    </subcellularLocation>
</comment>
<dbReference type="PANTHER" id="PTHR21015">
    <property type="entry name" value="UDP-N-ACETYLGLUCOSAMINE--N-ACETYLMURAMYL-(PENTAPEPTIDE) PYROPHOSPHORYL-UNDECAPRENOL N-ACETYLGLUCOSAMINE TRANSFERASE 1"/>
    <property type="match status" value="1"/>
</dbReference>
<evidence type="ECO:0000256" key="5">
    <source>
        <dbReference type="ARBA" id="ARBA00022960"/>
    </source>
</evidence>
<sequence length="356" mass="40411">MKRIMFTGGGSAGHVSVNLALIPYFIKEGWSVDYVGSHRGIERELVTKIEGINYFAISTGKLRRYLDINNIKDSYKVIKGVLDAYLLIKRRKPEILFSKGGFVSVPVVLGAWLNKVPIVIHESDITPGLANKISFPFAKVVCTTFPHLKELKNSHKVEFIGPVIREEILNGNAERGRKFCGFDKSKPIVLVIGGSLGSRTINQTTRLALHRLLERFRVIHICGKGQIDTMFSSPFYRQYEYLSKELPDIIAMSDIIVSRAGANSIFEFLYHCKPMLLIPLTKAQSRGDQILNARYFQASGYCEILYEEQLSEKSLFENVMKLYNNRNLYKKNMAYPKNNNATSLLLELIKNVSRAY</sequence>
<feature type="domain" description="Glycosyltransferase family 28 N-terminal" evidence="11">
    <location>
        <begin position="4"/>
        <end position="141"/>
    </location>
</feature>
<dbReference type="PATRIC" id="fig|44252.3.peg.890"/>
<evidence type="ECO:0000256" key="9">
    <source>
        <dbReference type="ARBA" id="ARBA00023316"/>
    </source>
</evidence>
<keyword evidence="4 10" id="KW-0808">Transferase</keyword>
<dbReference type="AlphaFoldDB" id="A0A091A4N5"/>
<comment type="pathway">
    <text evidence="10">Cell wall biogenesis; peptidoglycan biosynthesis.</text>
</comment>
<dbReference type="PANTHER" id="PTHR21015:SF27">
    <property type="entry name" value="UDP-N-ACETYLGLUCOSAMINE--N-ACETYLMURAMYL-(PENTAPEPTIDE) PYROPHOSPHORYL-UNDECAPRENOL N-ACETYLGLUCOSAMINE TRANSFERASE"/>
    <property type="match status" value="1"/>
</dbReference>
<feature type="domain" description="Glycosyl transferase family 28 C-terminal" evidence="12">
    <location>
        <begin position="188"/>
        <end position="340"/>
    </location>
</feature>
<dbReference type="GO" id="GO:0051301">
    <property type="term" value="P:cell division"/>
    <property type="evidence" value="ECO:0007669"/>
    <property type="project" value="UniProtKB-KW"/>
</dbReference>
<evidence type="ECO:0000256" key="10">
    <source>
        <dbReference type="HAMAP-Rule" id="MF_00033"/>
    </source>
</evidence>
<feature type="binding site" evidence="10">
    <location>
        <position position="165"/>
    </location>
    <ligand>
        <name>UDP-N-acetyl-alpha-D-glucosamine</name>
        <dbReference type="ChEBI" id="CHEBI:57705"/>
    </ligand>
</feature>
<name>A0A091A4N5_PAEMA</name>
<dbReference type="GO" id="GO:0009252">
    <property type="term" value="P:peptidoglycan biosynthetic process"/>
    <property type="evidence" value="ECO:0007669"/>
    <property type="project" value="UniProtKB-UniRule"/>
</dbReference>
<comment type="caution">
    <text evidence="13">The sequence shown here is derived from an EMBL/GenBank/DDBJ whole genome shotgun (WGS) entry which is preliminary data.</text>
</comment>
<dbReference type="Pfam" id="PF03033">
    <property type="entry name" value="Glyco_transf_28"/>
    <property type="match status" value="1"/>
</dbReference>
<keyword evidence="9 10" id="KW-0961">Cell wall biogenesis/degradation</keyword>
<dbReference type="Proteomes" id="UP000029278">
    <property type="component" value="Unassembled WGS sequence"/>
</dbReference>
<dbReference type="GO" id="GO:0050511">
    <property type="term" value="F:undecaprenyldiphospho-muramoylpentapeptide beta-N-acetylglucosaminyltransferase activity"/>
    <property type="evidence" value="ECO:0007669"/>
    <property type="project" value="UniProtKB-UniRule"/>
</dbReference>
<dbReference type="InterPro" id="IPR007235">
    <property type="entry name" value="Glyco_trans_28_C"/>
</dbReference>
<keyword evidence="5 10" id="KW-0133">Cell shape</keyword>
<gene>
    <name evidence="10" type="primary">murG</name>
    <name evidence="13" type="ORF">DJ90_2529</name>
</gene>
<feature type="binding site" evidence="10">
    <location>
        <begin position="11"/>
        <end position="13"/>
    </location>
    <ligand>
        <name>UDP-N-acetyl-alpha-D-glucosamine</name>
        <dbReference type="ChEBI" id="CHEBI:57705"/>
    </ligand>
</feature>
<dbReference type="EMBL" id="JMQA01000012">
    <property type="protein sequence ID" value="KFN11261.1"/>
    <property type="molecule type" value="Genomic_DNA"/>
</dbReference>
<evidence type="ECO:0000259" key="11">
    <source>
        <dbReference type="Pfam" id="PF03033"/>
    </source>
</evidence>
<comment type="similarity">
    <text evidence="10">Belongs to the glycosyltransferase 28 family. MurG subfamily.</text>
</comment>
<dbReference type="OrthoDB" id="9808936at2"/>
<feature type="binding site" evidence="10">
    <location>
        <position position="195"/>
    </location>
    <ligand>
        <name>UDP-N-acetyl-alpha-D-glucosamine</name>
        <dbReference type="ChEBI" id="CHEBI:57705"/>
    </ligand>
</feature>
<protein>
    <recommendedName>
        <fullName evidence="10">UDP-N-acetylglucosamine--N-acetylmuramyl-(pentapeptide) pyrophosphoryl-undecaprenol N-acetylglucosamine transferase</fullName>
        <ecNumber evidence="10">2.4.1.227</ecNumber>
    </recommendedName>
    <alternativeName>
        <fullName evidence="10">Undecaprenyl-PP-MurNAc-pentapeptide-UDPGlcNAc GlcNAc transferase</fullName>
    </alternativeName>
</protein>
<keyword evidence="3 10" id="KW-0328">Glycosyltransferase</keyword>
<dbReference type="GO" id="GO:0051991">
    <property type="term" value="F:UDP-N-acetyl-D-glucosamine:N-acetylmuramoyl-L-alanyl-D-glutamyl-meso-2,6-diaminopimelyl-D-alanyl-D-alanine-diphosphoundecaprenol 4-beta-N-acetylglucosaminlytransferase activity"/>
    <property type="evidence" value="ECO:0007669"/>
    <property type="project" value="RHEA"/>
</dbReference>
<dbReference type="GO" id="GO:0008360">
    <property type="term" value="P:regulation of cell shape"/>
    <property type="evidence" value="ECO:0007669"/>
    <property type="project" value="UniProtKB-KW"/>
</dbReference>
<dbReference type="NCBIfam" id="NF009102">
    <property type="entry name" value="PRK12446.1"/>
    <property type="match status" value="1"/>
</dbReference>
<keyword evidence="14" id="KW-1185">Reference proteome</keyword>
<dbReference type="Gene3D" id="3.40.50.2000">
    <property type="entry name" value="Glycogen Phosphorylase B"/>
    <property type="match status" value="2"/>
</dbReference>
<dbReference type="InterPro" id="IPR006009">
    <property type="entry name" value="GlcNAc_MurG"/>
</dbReference>
<organism evidence="13 14">
    <name type="scientific">Paenibacillus macerans</name>
    <name type="common">Bacillus macerans</name>
    <dbReference type="NCBI Taxonomy" id="44252"/>
    <lineage>
        <taxon>Bacteria</taxon>
        <taxon>Bacillati</taxon>
        <taxon>Bacillota</taxon>
        <taxon>Bacilli</taxon>
        <taxon>Bacillales</taxon>
        <taxon>Paenibacillaceae</taxon>
        <taxon>Paenibacillus</taxon>
    </lineage>
</organism>
<reference evidence="13 14" key="1">
    <citation type="submission" date="2014-04" db="EMBL/GenBank/DDBJ databases">
        <authorList>
            <person name="Bishop-Lilly K.A."/>
            <person name="Broomall S.M."/>
            <person name="Chain P.S."/>
            <person name="Chertkov O."/>
            <person name="Coyne S.R."/>
            <person name="Daligault H.E."/>
            <person name="Davenport K.W."/>
            <person name="Erkkila T."/>
            <person name="Frey K.G."/>
            <person name="Gibbons H.S."/>
            <person name="Gu W."/>
            <person name="Jaissle J."/>
            <person name="Johnson S.L."/>
            <person name="Koroleva G.I."/>
            <person name="Ladner J.T."/>
            <person name="Lo C.-C."/>
            <person name="Minogue T.D."/>
            <person name="Munk C."/>
            <person name="Palacios G.F."/>
            <person name="Redden C.L."/>
            <person name="Rosenzweig C.N."/>
            <person name="Scholz M.B."/>
            <person name="Teshima H."/>
            <person name="Xu Y."/>
        </authorList>
    </citation>
    <scope>NUCLEOTIDE SEQUENCE [LARGE SCALE GENOMIC DNA]</scope>
    <source>
        <strain evidence="13 14">8244</strain>
    </source>
</reference>
<dbReference type="UniPathway" id="UPA00219"/>
<evidence type="ECO:0000256" key="7">
    <source>
        <dbReference type="ARBA" id="ARBA00023136"/>
    </source>
</evidence>
<dbReference type="Pfam" id="PF04101">
    <property type="entry name" value="Glyco_tran_28_C"/>
    <property type="match status" value="1"/>
</dbReference>
<keyword evidence="7 10" id="KW-0472">Membrane</keyword>
<dbReference type="CDD" id="cd03785">
    <property type="entry name" value="GT28_MurG"/>
    <property type="match status" value="1"/>
</dbReference>
<keyword evidence="2 10" id="KW-0132">Cell division</keyword>
<comment type="function">
    <text evidence="10">Cell wall formation. Catalyzes the transfer of a GlcNAc subunit on undecaprenyl-pyrophosphoryl-MurNAc-pentapeptide (lipid intermediate I) to form undecaprenyl-pyrophosphoryl-MurNAc-(pentapeptide)GlcNAc (lipid intermediate II).</text>
</comment>
<dbReference type="GO" id="GO:0005975">
    <property type="term" value="P:carbohydrate metabolic process"/>
    <property type="evidence" value="ECO:0007669"/>
    <property type="project" value="InterPro"/>
</dbReference>
<comment type="catalytic activity">
    <reaction evidence="10">
        <text>di-trans,octa-cis-undecaprenyl diphospho-N-acetyl-alpha-D-muramoyl-L-alanyl-D-glutamyl-meso-2,6-diaminopimeloyl-D-alanyl-D-alanine + UDP-N-acetyl-alpha-D-glucosamine = di-trans,octa-cis-undecaprenyl diphospho-[N-acetyl-alpha-D-glucosaminyl-(1-&gt;4)]-N-acetyl-alpha-D-muramoyl-L-alanyl-D-glutamyl-meso-2,6-diaminopimeloyl-D-alanyl-D-alanine + UDP + H(+)</text>
        <dbReference type="Rhea" id="RHEA:31227"/>
        <dbReference type="ChEBI" id="CHEBI:15378"/>
        <dbReference type="ChEBI" id="CHEBI:57705"/>
        <dbReference type="ChEBI" id="CHEBI:58223"/>
        <dbReference type="ChEBI" id="CHEBI:61387"/>
        <dbReference type="ChEBI" id="CHEBI:61388"/>
        <dbReference type="EC" id="2.4.1.227"/>
    </reaction>
</comment>
<dbReference type="EC" id="2.4.1.227" evidence="10"/>
<dbReference type="GO" id="GO:0071555">
    <property type="term" value="P:cell wall organization"/>
    <property type="evidence" value="ECO:0007669"/>
    <property type="project" value="UniProtKB-KW"/>
</dbReference>
<feature type="binding site" evidence="10">
    <location>
        <position position="289"/>
    </location>
    <ligand>
        <name>UDP-N-acetyl-alpha-D-glucosamine</name>
        <dbReference type="ChEBI" id="CHEBI:57705"/>
    </ligand>
</feature>
<dbReference type="HAMAP" id="MF_00033">
    <property type="entry name" value="MurG"/>
    <property type="match status" value="1"/>
</dbReference>
<dbReference type="GO" id="GO:0005886">
    <property type="term" value="C:plasma membrane"/>
    <property type="evidence" value="ECO:0007669"/>
    <property type="project" value="UniProtKB-SubCell"/>
</dbReference>
<evidence type="ECO:0000256" key="8">
    <source>
        <dbReference type="ARBA" id="ARBA00023306"/>
    </source>
</evidence>
<evidence type="ECO:0000256" key="4">
    <source>
        <dbReference type="ARBA" id="ARBA00022679"/>
    </source>
</evidence>
<dbReference type="STRING" id="44252.DJ90_2529"/>
<evidence type="ECO:0000256" key="3">
    <source>
        <dbReference type="ARBA" id="ARBA00022676"/>
    </source>
</evidence>
<dbReference type="GeneID" id="77012166"/>
<dbReference type="InterPro" id="IPR004276">
    <property type="entry name" value="GlycoTrans_28_N"/>
</dbReference>
<dbReference type="HOGENOM" id="CLU_037404_0_0_9"/>
<keyword evidence="8 10" id="KW-0131">Cell cycle</keyword>
<evidence type="ECO:0000313" key="13">
    <source>
        <dbReference type="EMBL" id="KFN11261.1"/>
    </source>
</evidence>
<evidence type="ECO:0000256" key="6">
    <source>
        <dbReference type="ARBA" id="ARBA00022984"/>
    </source>
</evidence>